<reference evidence="8" key="1">
    <citation type="journal article" date="2018" name="Genome Biol.">
        <title>SKESA: strategic k-mer extension for scrupulous assemblies.</title>
        <authorList>
            <person name="Souvorov A."/>
            <person name="Agarwala R."/>
            <person name="Lipman D.J."/>
        </authorList>
    </citation>
    <scope>NUCLEOTIDE SEQUENCE</scope>
    <source>
        <strain evidence="8">BCW_3452</strain>
    </source>
</reference>
<evidence type="ECO:0000256" key="5">
    <source>
        <dbReference type="ARBA" id="ARBA00024934"/>
    </source>
</evidence>
<dbReference type="PIRSF" id="PIRSF002889">
    <property type="entry name" value="Rod_FlgB"/>
    <property type="match status" value="1"/>
</dbReference>
<evidence type="ECO:0000256" key="3">
    <source>
        <dbReference type="ARBA" id="ARBA00014376"/>
    </source>
</evidence>
<dbReference type="EMBL" id="DACRBY010000017">
    <property type="protein sequence ID" value="HAS8540935.1"/>
    <property type="molecule type" value="Genomic_DNA"/>
</dbReference>
<keyword evidence="8" id="KW-0966">Cell projection</keyword>
<accession>A0A8H9N167</accession>
<dbReference type="InterPro" id="IPR001444">
    <property type="entry name" value="Flag_bb_rod_N"/>
</dbReference>
<dbReference type="GO" id="GO:0071973">
    <property type="term" value="P:bacterial-type flagellum-dependent cell motility"/>
    <property type="evidence" value="ECO:0007669"/>
    <property type="project" value="InterPro"/>
</dbReference>
<evidence type="ECO:0000259" key="7">
    <source>
        <dbReference type="Pfam" id="PF00460"/>
    </source>
</evidence>
<protein>
    <recommendedName>
        <fullName evidence="3 6">Flagellar basal body rod protein FlgB</fullName>
    </recommendedName>
</protein>
<dbReference type="Proteomes" id="UP000863257">
    <property type="component" value="Unassembled WGS sequence"/>
</dbReference>
<dbReference type="InterPro" id="IPR006300">
    <property type="entry name" value="FlgB"/>
</dbReference>
<comment type="subcellular location">
    <subcellularLocation>
        <location evidence="1 6">Bacterial flagellum basal body</location>
    </subcellularLocation>
</comment>
<comment type="caution">
    <text evidence="8">The sequence shown here is derived from an EMBL/GenBank/DDBJ whole genome shotgun (WGS) entry which is preliminary data.</text>
</comment>
<dbReference type="GO" id="GO:0030694">
    <property type="term" value="C:bacterial-type flagellum basal body, rod"/>
    <property type="evidence" value="ECO:0007669"/>
    <property type="project" value="InterPro"/>
</dbReference>
<dbReference type="AlphaFoldDB" id="A0A8H9N167"/>
<evidence type="ECO:0000256" key="6">
    <source>
        <dbReference type="PIRNR" id="PIRNR002889"/>
    </source>
</evidence>
<name>A0A8H9N167_VIBVL</name>
<organism evidence="8">
    <name type="scientific">Vibrio vulnificus</name>
    <dbReference type="NCBI Taxonomy" id="672"/>
    <lineage>
        <taxon>Bacteria</taxon>
        <taxon>Pseudomonadati</taxon>
        <taxon>Pseudomonadota</taxon>
        <taxon>Gammaproteobacteria</taxon>
        <taxon>Vibrionales</taxon>
        <taxon>Vibrionaceae</taxon>
        <taxon>Vibrio</taxon>
    </lineage>
</organism>
<proteinExistence type="inferred from homology"/>
<comment type="subunit">
    <text evidence="6">The basal body constitutes a major portion of the flagellar organelle and consists of a number of rings mounted on a central rod.</text>
</comment>
<comment type="similarity">
    <text evidence="2 6">Belongs to the flagella basal body rod proteins family.</text>
</comment>
<evidence type="ECO:0000313" key="8">
    <source>
        <dbReference type="EMBL" id="HAS8540935.1"/>
    </source>
</evidence>
<evidence type="ECO:0000256" key="2">
    <source>
        <dbReference type="ARBA" id="ARBA00009677"/>
    </source>
</evidence>
<comment type="function">
    <text evidence="5 6">Structural component of flagellum, the bacterial motility apparatus. Part of the rod structure of flagellar basal body.</text>
</comment>
<keyword evidence="8" id="KW-0969">Cilium</keyword>
<evidence type="ECO:0000256" key="1">
    <source>
        <dbReference type="ARBA" id="ARBA00004117"/>
    </source>
</evidence>
<dbReference type="Pfam" id="PF00460">
    <property type="entry name" value="Flg_bb_rod"/>
    <property type="match status" value="1"/>
</dbReference>
<keyword evidence="8" id="KW-0282">Flagellum</keyword>
<evidence type="ECO:0000256" key="4">
    <source>
        <dbReference type="ARBA" id="ARBA00023143"/>
    </source>
</evidence>
<gene>
    <name evidence="8" type="primary">flgB</name>
    <name evidence="8" type="ORF">I7730_14185</name>
</gene>
<reference evidence="8" key="2">
    <citation type="submission" date="2019-01" db="EMBL/GenBank/DDBJ databases">
        <authorList>
            <consortium name="NCBI Pathogen Detection Project"/>
        </authorList>
    </citation>
    <scope>NUCLEOTIDE SEQUENCE</scope>
    <source>
        <strain evidence="8">BCW_3452</strain>
    </source>
</reference>
<dbReference type="NCBIfam" id="TIGR01396">
    <property type="entry name" value="FlgB"/>
    <property type="match status" value="1"/>
</dbReference>
<keyword evidence="4 6" id="KW-0975">Bacterial flagellum</keyword>
<feature type="domain" description="Flagellar basal body rod protein N-terminal" evidence="7">
    <location>
        <begin position="19"/>
        <end position="37"/>
    </location>
</feature>
<sequence length="129" mass="14302">MSDISSLSNYNQILAIREAQLALTASNIANQDTPNFKAKGISFQEAFRQASKGNVELVTDNSRHIKGEHINGGFNVQYVDTGTIKPDGNTVNEHFEKNQFAQQQVLYDAALRFSKASKNSIIKSLKVQQ</sequence>